<gene>
    <name evidence="2" type="ORF">NP048_00590</name>
</gene>
<reference evidence="2 3" key="1">
    <citation type="submission" date="2022-07" db="EMBL/GenBank/DDBJ databases">
        <title>Novel species in genus cellulomonas.</title>
        <authorList>
            <person name="Ye L."/>
        </authorList>
    </citation>
    <scope>NUCLEOTIDE SEQUENCE [LARGE SCALE GENOMIC DNA]</scope>
    <source>
        <strain evidence="3">zg-B89</strain>
    </source>
</reference>
<sequence length="281" mass="30681">MPGPPSNGLPGSTRSQIAAAANSRYVDLAADRSQRQHAEEANPVTQAATGREWRSVNAIGCTRGLLPAAPDVDGLCDDGLPSVYVMQCDPADWQLPRWRSYRGPGASAWSPWEQVDYGTCPADRVPAMTAEDFRRLPLPAPTLVMQPEGDWVLVNIETIVRTDPTPVVLTTDLLGYQVEVEARPAVFAYDFGDGSEPLVTRDPGSAWPDFTTHHVYERPGQASITLTTTWTGRYRLVGTDDWLDVAGTARTTTTGPAFRIEERTSRLVADLCTDRPTPPDC</sequence>
<protein>
    <recommendedName>
        <fullName evidence="1">PKD domain-containing protein</fullName>
    </recommendedName>
</protein>
<evidence type="ECO:0000259" key="1">
    <source>
        <dbReference type="PROSITE" id="PS50093"/>
    </source>
</evidence>
<dbReference type="PROSITE" id="PS50093">
    <property type="entry name" value="PKD"/>
    <property type="match status" value="1"/>
</dbReference>
<organism evidence="2 3">
    <name type="scientific">Cellulomonas xiejunii</name>
    <dbReference type="NCBI Taxonomy" id="2968083"/>
    <lineage>
        <taxon>Bacteria</taxon>
        <taxon>Bacillati</taxon>
        <taxon>Actinomycetota</taxon>
        <taxon>Actinomycetes</taxon>
        <taxon>Micrococcales</taxon>
        <taxon>Cellulomonadaceae</taxon>
        <taxon>Cellulomonas</taxon>
    </lineage>
</organism>
<evidence type="ECO:0000313" key="2">
    <source>
        <dbReference type="EMBL" id="UUI72004.1"/>
    </source>
</evidence>
<accession>A0ABY5KNE9</accession>
<dbReference type="EMBL" id="CP101987">
    <property type="protein sequence ID" value="UUI72004.1"/>
    <property type="molecule type" value="Genomic_DNA"/>
</dbReference>
<dbReference type="RefSeq" id="WP_227577038.1">
    <property type="nucleotide sequence ID" value="NZ_CP101987.1"/>
</dbReference>
<dbReference type="InterPro" id="IPR000601">
    <property type="entry name" value="PKD_dom"/>
</dbReference>
<evidence type="ECO:0000313" key="3">
    <source>
        <dbReference type="Proteomes" id="UP001316384"/>
    </source>
</evidence>
<dbReference type="Proteomes" id="UP001316384">
    <property type="component" value="Chromosome"/>
</dbReference>
<proteinExistence type="predicted"/>
<keyword evidence="3" id="KW-1185">Reference proteome</keyword>
<name>A0ABY5KNE9_9CELL</name>
<feature type="domain" description="PKD" evidence="1">
    <location>
        <begin position="184"/>
        <end position="229"/>
    </location>
</feature>